<name>A0A1M5LIM8_9ALTE</name>
<dbReference type="Pfam" id="PF00754">
    <property type="entry name" value="F5_F8_type_C"/>
    <property type="match status" value="1"/>
</dbReference>
<dbReference type="GO" id="GO:0016829">
    <property type="term" value="F:lyase activity"/>
    <property type="evidence" value="ECO:0007669"/>
    <property type="project" value="UniProtKB-KW"/>
</dbReference>
<evidence type="ECO:0000259" key="1">
    <source>
        <dbReference type="PROSITE" id="PS50022"/>
    </source>
</evidence>
<dbReference type="InterPro" id="IPR013320">
    <property type="entry name" value="ConA-like_dom_sf"/>
</dbReference>
<dbReference type="Gene3D" id="2.60.120.260">
    <property type="entry name" value="Galactose-binding domain-like"/>
    <property type="match status" value="1"/>
</dbReference>
<protein>
    <submittedName>
        <fullName evidence="2">Poly(Beta-D-mannuronate) lyase</fullName>
    </submittedName>
</protein>
<dbReference type="InterPro" id="IPR000421">
    <property type="entry name" value="FA58C"/>
</dbReference>
<dbReference type="PROSITE" id="PS50022">
    <property type="entry name" value="FA58C_3"/>
    <property type="match status" value="1"/>
</dbReference>
<dbReference type="Proteomes" id="UP000184520">
    <property type="component" value="Unassembled WGS sequence"/>
</dbReference>
<evidence type="ECO:0000313" key="2">
    <source>
        <dbReference type="EMBL" id="SHG64816.1"/>
    </source>
</evidence>
<proteinExistence type="predicted"/>
<dbReference type="InterPro" id="IPR008979">
    <property type="entry name" value="Galactose-bd-like_sf"/>
</dbReference>
<sequence length="481" mass="53045">MCAATYFARGVRWFCFCAVGVLLGCGGGGGSTVLPTSPPLVAEEEPKQSDCDNELYAFVSASDDESSTSVYDASKAIDGDFSSVSRWQSSATNNEITLDMGREVQISALTVKWFRGSELRVYFDVEVSGNAQEWTPVITGGESSGKHSGFELHSFDTVNARYIKVRLNGSSTMAESGIVEIRAHRCAEATGEFADIFPNEIGIDLLDWYLSIPTDEDGNGRSDTISESELANGYTHSEFFYASEDNGIVMRSPSYGYKTSTNTNYVRVELREMLRRGDPDIRTQGVNKNNWVFGSASAQQQQDAGGVDGDLHVKMAVNKVTTTGENYQIGRLVIGQIHANDDEPIRLYYRKLPDNERGAIYFAHESRQTDTNGDNIETYVEMLGTRSNSAADPTDGIALNEVFTYRISVEMNLLTVTLSREGKADVVANYDMSNSLYDADGQYMYFKVGVYHLNNSSLPSEYAQATFYEIRNAHKGYAASE</sequence>
<dbReference type="AlphaFoldDB" id="A0A1M5LIM8"/>
<dbReference type="EMBL" id="FQWD01000004">
    <property type="protein sequence ID" value="SHG64816.1"/>
    <property type="molecule type" value="Genomic_DNA"/>
</dbReference>
<evidence type="ECO:0000313" key="3">
    <source>
        <dbReference type="Proteomes" id="UP000184520"/>
    </source>
</evidence>
<accession>A0A1M5LIM8</accession>
<keyword evidence="3" id="KW-1185">Reference proteome</keyword>
<dbReference type="OrthoDB" id="1113844at2"/>
<keyword evidence="2" id="KW-0456">Lyase</keyword>
<dbReference type="STRING" id="634436.SAMN05216361_2674"/>
<dbReference type="InterPro" id="IPR014895">
    <property type="entry name" value="Alginate_lyase_2"/>
</dbReference>
<gene>
    <name evidence="2" type="ORF">SAMN05216361_2674</name>
</gene>
<dbReference type="Pfam" id="PF08787">
    <property type="entry name" value="Alginate_lyase2"/>
    <property type="match status" value="1"/>
</dbReference>
<dbReference type="Gene3D" id="2.60.120.200">
    <property type="match status" value="1"/>
</dbReference>
<reference evidence="3" key="1">
    <citation type="submission" date="2016-11" db="EMBL/GenBank/DDBJ databases">
        <authorList>
            <person name="Varghese N."/>
            <person name="Submissions S."/>
        </authorList>
    </citation>
    <scope>NUCLEOTIDE SEQUENCE [LARGE SCALE GENOMIC DNA]</scope>
    <source>
        <strain evidence="3">CGMCC 1.8995</strain>
    </source>
</reference>
<dbReference type="SUPFAM" id="SSF49785">
    <property type="entry name" value="Galactose-binding domain-like"/>
    <property type="match status" value="1"/>
</dbReference>
<organism evidence="2 3">
    <name type="scientific">Marisediminitalea aggregata</name>
    <dbReference type="NCBI Taxonomy" id="634436"/>
    <lineage>
        <taxon>Bacteria</taxon>
        <taxon>Pseudomonadati</taxon>
        <taxon>Pseudomonadota</taxon>
        <taxon>Gammaproteobacteria</taxon>
        <taxon>Alteromonadales</taxon>
        <taxon>Alteromonadaceae</taxon>
        <taxon>Marisediminitalea</taxon>
    </lineage>
</organism>
<feature type="domain" description="F5/8 type C" evidence="1">
    <location>
        <begin position="36"/>
        <end position="186"/>
    </location>
</feature>
<dbReference type="SUPFAM" id="SSF49899">
    <property type="entry name" value="Concanavalin A-like lectins/glucanases"/>
    <property type="match status" value="1"/>
</dbReference>